<evidence type="ECO:0000313" key="2">
    <source>
        <dbReference type="Proteomes" id="UP000789366"/>
    </source>
</evidence>
<name>A0ACA9M501_9GLOM</name>
<proteinExistence type="predicted"/>
<organism evidence="1 2">
    <name type="scientific">Cetraspora pellucida</name>
    <dbReference type="NCBI Taxonomy" id="1433469"/>
    <lineage>
        <taxon>Eukaryota</taxon>
        <taxon>Fungi</taxon>
        <taxon>Fungi incertae sedis</taxon>
        <taxon>Mucoromycota</taxon>
        <taxon>Glomeromycotina</taxon>
        <taxon>Glomeromycetes</taxon>
        <taxon>Diversisporales</taxon>
        <taxon>Gigasporaceae</taxon>
        <taxon>Cetraspora</taxon>
    </lineage>
</organism>
<protein>
    <submittedName>
        <fullName evidence="1">11011_t:CDS:1</fullName>
    </submittedName>
</protein>
<sequence>MATKTEDTSESIKPGLGIIEEAVNITDNTLSPIFPVIGVATSLINNILTIHEKIQFNEKTSKTIIDRIIPAETAIKFLKIRKFVKESLTENKQQINICYQEICHIKTQLEAIQAQQLDSQKKVHKGPSCYKTS</sequence>
<dbReference type="Proteomes" id="UP000789366">
    <property type="component" value="Unassembled WGS sequence"/>
</dbReference>
<gene>
    <name evidence="1" type="ORF">SPELUC_LOCUS5970</name>
</gene>
<accession>A0ACA9M501</accession>
<dbReference type="EMBL" id="CAJVPW010006556">
    <property type="protein sequence ID" value="CAG8570393.1"/>
    <property type="molecule type" value="Genomic_DNA"/>
</dbReference>
<evidence type="ECO:0000313" key="1">
    <source>
        <dbReference type="EMBL" id="CAG8570393.1"/>
    </source>
</evidence>
<comment type="caution">
    <text evidence="1">The sequence shown here is derived from an EMBL/GenBank/DDBJ whole genome shotgun (WGS) entry which is preliminary data.</text>
</comment>
<keyword evidence="2" id="KW-1185">Reference proteome</keyword>
<reference evidence="1" key="1">
    <citation type="submission" date="2021-06" db="EMBL/GenBank/DDBJ databases">
        <authorList>
            <person name="Kallberg Y."/>
            <person name="Tangrot J."/>
            <person name="Rosling A."/>
        </authorList>
    </citation>
    <scope>NUCLEOTIDE SEQUENCE</scope>
    <source>
        <strain evidence="1">28 12/20/2015</strain>
    </source>
</reference>